<reference evidence="2 3" key="1">
    <citation type="submission" date="2016-10" db="EMBL/GenBank/DDBJ databases">
        <authorList>
            <person name="de Groot N.N."/>
        </authorList>
    </citation>
    <scope>NUCLEOTIDE SEQUENCE [LARGE SCALE GENOMIC DNA]</scope>
    <source>
        <strain evidence="2 3">DSM 18978</strain>
    </source>
</reference>
<feature type="transmembrane region" description="Helical" evidence="1">
    <location>
        <begin position="21"/>
        <end position="43"/>
    </location>
</feature>
<accession>A0A1G5CYZ8</accession>
<proteinExistence type="predicted"/>
<name>A0A1G5CYZ8_9FIRM</name>
<evidence type="ECO:0000313" key="2">
    <source>
        <dbReference type="EMBL" id="SCY07507.1"/>
    </source>
</evidence>
<keyword evidence="1" id="KW-1133">Transmembrane helix</keyword>
<dbReference type="AlphaFoldDB" id="A0A1G5CYZ8"/>
<keyword evidence="3" id="KW-1185">Reference proteome</keyword>
<keyword evidence="1" id="KW-0472">Membrane</keyword>
<feature type="transmembrane region" description="Helical" evidence="1">
    <location>
        <begin position="55"/>
        <end position="76"/>
    </location>
</feature>
<evidence type="ECO:0000313" key="3">
    <source>
        <dbReference type="Proteomes" id="UP000198636"/>
    </source>
</evidence>
<dbReference type="STRING" id="1120976.SAMN03080606_00810"/>
<dbReference type="EMBL" id="FMUS01000003">
    <property type="protein sequence ID" value="SCY07507.1"/>
    <property type="molecule type" value="Genomic_DNA"/>
</dbReference>
<gene>
    <name evidence="2" type="ORF">SAMN03080606_00810</name>
</gene>
<organism evidence="2 3">
    <name type="scientific">Alkaliphilus peptidifermentans DSM 18978</name>
    <dbReference type="NCBI Taxonomy" id="1120976"/>
    <lineage>
        <taxon>Bacteria</taxon>
        <taxon>Bacillati</taxon>
        <taxon>Bacillota</taxon>
        <taxon>Clostridia</taxon>
        <taxon>Peptostreptococcales</taxon>
        <taxon>Natronincolaceae</taxon>
        <taxon>Alkaliphilus</taxon>
    </lineage>
</organism>
<evidence type="ECO:0008006" key="4">
    <source>
        <dbReference type="Google" id="ProtNLM"/>
    </source>
</evidence>
<protein>
    <recommendedName>
        <fullName evidence="4">Acyltransferase family protein</fullName>
    </recommendedName>
</protein>
<sequence>MIFLIYYIAVNLKEIPKTFIFISRFSFGIYLLHMLFLYVGVQFLRNTSYLNLHPLLMLIVLFIVSIVASIISTFVLSKFKIGKYIIYNR</sequence>
<evidence type="ECO:0000256" key="1">
    <source>
        <dbReference type="SAM" id="Phobius"/>
    </source>
</evidence>
<keyword evidence="1" id="KW-0812">Transmembrane</keyword>
<dbReference type="Proteomes" id="UP000198636">
    <property type="component" value="Unassembled WGS sequence"/>
</dbReference>